<evidence type="ECO:0000256" key="1">
    <source>
        <dbReference type="SAM" id="SignalP"/>
    </source>
</evidence>
<reference evidence="3" key="1">
    <citation type="journal article" date="2019" name="Int. J. Syst. Evol. Microbiol.">
        <title>The Global Catalogue of Microorganisms (GCM) 10K type strain sequencing project: providing services to taxonomists for standard genome sequencing and annotation.</title>
        <authorList>
            <consortium name="The Broad Institute Genomics Platform"/>
            <consortium name="The Broad Institute Genome Sequencing Center for Infectious Disease"/>
            <person name="Wu L."/>
            <person name="Ma J."/>
        </authorList>
    </citation>
    <scope>NUCLEOTIDE SEQUENCE [LARGE SCALE GENOMIC DNA]</scope>
    <source>
        <strain evidence="3">CCUG 55854</strain>
    </source>
</reference>
<protein>
    <submittedName>
        <fullName evidence="2">Sel1 repeat family protein</fullName>
    </submittedName>
</protein>
<dbReference type="EMBL" id="JBHTKN010000004">
    <property type="protein sequence ID" value="MFD1042159.1"/>
    <property type="molecule type" value="Genomic_DNA"/>
</dbReference>
<accession>A0ABW3LYM8</accession>
<comment type="caution">
    <text evidence="2">The sequence shown here is derived from an EMBL/GenBank/DDBJ whole genome shotgun (WGS) entry which is preliminary data.</text>
</comment>
<dbReference type="Gene3D" id="1.25.40.10">
    <property type="entry name" value="Tetratricopeptide repeat domain"/>
    <property type="match status" value="1"/>
</dbReference>
<gene>
    <name evidence="2" type="ORF">ACFQ2N_07350</name>
</gene>
<feature type="signal peptide" evidence="1">
    <location>
        <begin position="1"/>
        <end position="21"/>
    </location>
</feature>
<feature type="chain" id="PRO_5046165139" evidence="1">
    <location>
        <begin position="22"/>
        <end position="232"/>
    </location>
</feature>
<keyword evidence="3" id="KW-1185">Reference proteome</keyword>
<dbReference type="InterPro" id="IPR011990">
    <property type="entry name" value="TPR-like_helical_dom_sf"/>
</dbReference>
<name>A0ABW3LYM8_9GAMM</name>
<keyword evidence="1" id="KW-0732">Signal</keyword>
<dbReference type="SUPFAM" id="SSF81901">
    <property type="entry name" value="HCP-like"/>
    <property type="match status" value="1"/>
</dbReference>
<organism evidence="2 3">
    <name type="scientific">Pseudoxanthomonas kaohsiungensis</name>
    <dbReference type="NCBI Taxonomy" id="283923"/>
    <lineage>
        <taxon>Bacteria</taxon>
        <taxon>Pseudomonadati</taxon>
        <taxon>Pseudomonadota</taxon>
        <taxon>Gammaproteobacteria</taxon>
        <taxon>Lysobacterales</taxon>
        <taxon>Lysobacteraceae</taxon>
        <taxon>Pseudoxanthomonas</taxon>
    </lineage>
</organism>
<evidence type="ECO:0000313" key="2">
    <source>
        <dbReference type="EMBL" id="MFD1042159.1"/>
    </source>
</evidence>
<evidence type="ECO:0000313" key="3">
    <source>
        <dbReference type="Proteomes" id="UP001597033"/>
    </source>
</evidence>
<dbReference type="RefSeq" id="WP_162375909.1">
    <property type="nucleotide sequence ID" value="NZ_JBHTKN010000004.1"/>
</dbReference>
<dbReference type="Proteomes" id="UP001597033">
    <property type="component" value="Unassembled WGS sequence"/>
</dbReference>
<proteinExistence type="predicted"/>
<sequence length="232" mass="26368">MNRYPGFIAGLFLLVSGHLLAGEEPLIDTEDQKVMSSRSFLEAHPDMKYRTEGWLAYDEGRYEDARKLFTKAAGFGDKLSQAMLAEMAWKGIGQPVDRPLGYAWADISAERGYRQFVALREQYWRQLSDAERMRAIEIGQPLLDKYTHAVTGAALKKELRKARRYMISGRINRGADVVVPGPYGMATVIRGHDFYAEKFWNAGRYQEWVDEVWTDPPRENVDVGAPITIGAE</sequence>